<evidence type="ECO:0000256" key="1">
    <source>
        <dbReference type="ARBA" id="ARBA00023015"/>
    </source>
</evidence>
<sequence length="263" mass="28411">MEKQYEVGTLQRAIEVLEELATTPQQRLVDLAQSLAVNQSTLLRTLRVLEQARFVQRDANGAYRLGLKLAELGLGMIEDTVASSPLRLAAGQLSRRFDVTVHLGVLNAQAITVIDKFDPPVTLVRYSTLGARMPLHATAAGKAALALAPQIGLEPLDYETARLAPFTPKTILDPEKLRSDVLAAAKRGYSIENGEYQNGFSCVGTAVAVGQEIYTLSLSGPLIETATRAQMGKAVAAAVSELARDHGKLWRPLGQPALDKRRS</sequence>
<keyword evidence="2" id="KW-0238">DNA-binding</keyword>
<dbReference type="PANTHER" id="PTHR30136">
    <property type="entry name" value="HELIX-TURN-HELIX TRANSCRIPTIONAL REGULATOR, ICLR FAMILY"/>
    <property type="match status" value="1"/>
</dbReference>
<dbReference type="RefSeq" id="WP_390226775.1">
    <property type="nucleotide sequence ID" value="NZ_JBHSCN010000002.1"/>
</dbReference>
<organism evidence="6 7">
    <name type="scientific">Gryllotalpicola reticulitermitis</name>
    <dbReference type="NCBI Taxonomy" id="1184153"/>
    <lineage>
        <taxon>Bacteria</taxon>
        <taxon>Bacillati</taxon>
        <taxon>Actinomycetota</taxon>
        <taxon>Actinomycetes</taxon>
        <taxon>Micrococcales</taxon>
        <taxon>Microbacteriaceae</taxon>
        <taxon>Gryllotalpicola</taxon>
    </lineage>
</organism>
<accession>A0ABV8Q2X8</accession>
<dbReference type="PANTHER" id="PTHR30136:SF24">
    <property type="entry name" value="HTH-TYPE TRANSCRIPTIONAL REPRESSOR ALLR"/>
    <property type="match status" value="1"/>
</dbReference>
<dbReference type="Pfam" id="PF09339">
    <property type="entry name" value="HTH_IclR"/>
    <property type="match status" value="1"/>
</dbReference>
<dbReference type="PROSITE" id="PS51077">
    <property type="entry name" value="HTH_ICLR"/>
    <property type="match status" value="1"/>
</dbReference>
<name>A0ABV8Q2X8_9MICO</name>
<dbReference type="InterPro" id="IPR050707">
    <property type="entry name" value="HTH_MetabolicPath_Reg"/>
</dbReference>
<feature type="domain" description="IclR-ED" evidence="5">
    <location>
        <begin position="68"/>
        <end position="248"/>
    </location>
</feature>
<dbReference type="Proteomes" id="UP001595900">
    <property type="component" value="Unassembled WGS sequence"/>
</dbReference>
<dbReference type="InterPro" id="IPR029016">
    <property type="entry name" value="GAF-like_dom_sf"/>
</dbReference>
<feature type="domain" description="HTH iclR-type" evidence="4">
    <location>
        <begin position="7"/>
        <end position="67"/>
    </location>
</feature>
<dbReference type="SUPFAM" id="SSF55781">
    <property type="entry name" value="GAF domain-like"/>
    <property type="match status" value="1"/>
</dbReference>
<dbReference type="SMART" id="SM00346">
    <property type="entry name" value="HTH_ICLR"/>
    <property type="match status" value="1"/>
</dbReference>
<evidence type="ECO:0000259" key="5">
    <source>
        <dbReference type="PROSITE" id="PS51078"/>
    </source>
</evidence>
<keyword evidence="1" id="KW-0805">Transcription regulation</keyword>
<proteinExistence type="predicted"/>
<dbReference type="Gene3D" id="3.30.450.40">
    <property type="match status" value="1"/>
</dbReference>
<evidence type="ECO:0000256" key="3">
    <source>
        <dbReference type="ARBA" id="ARBA00023163"/>
    </source>
</evidence>
<comment type="caution">
    <text evidence="6">The sequence shown here is derived from an EMBL/GenBank/DDBJ whole genome shotgun (WGS) entry which is preliminary data.</text>
</comment>
<evidence type="ECO:0000313" key="6">
    <source>
        <dbReference type="EMBL" id="MFC4241998.1"/>
    </source>
</evidence>
<dbReference type="InterPro" id="IPR036390">
    <property type="entry name" value="WH_DNA-bd_sf"/>
</dbReference>
<dbReference type="Gene3D" id="1.10.10.10">
    <property type="entry name" value="Winged helix-like DNA-binding domain superfamily/Winged helix DNA-binding domain"/>
    <property type="match status" value="1"/>
</dbReference>
<keyword evidence="7" id="KW-1185">Reference proteome</keyword>
<evidence type="ECO:0000259" key="4">
    <source>
        <dbReference type="PROSITE" id="PS51077"/>
    </source>
</evidence>
<evidence type="ECO:0000313" key="7">
    <source>
        <dbReference type="Proteomes" id="UP001595900"/>
    </source>
</evidence>
<dbReference type="InterPro" id="IPR014757">
    <property type="entry name" value="Tscrpt_reg_IclR_C"/>
</dbReference>
<dbReference type="PROSITE" id="PS51078">
    <property type="entry name" value="ICLR_ED"/>
    <property type="match status" value="1"/>
</dbReference>
<dbReference type="EMBL" id="JBHSCN010000002">
    <property type="protein sequence ID" value="MFC4241998.1"/>
    <property type="molecule type" value="Genomic_DNA"/>
</dbReference>
<dbReference type="InterPro" id="IPR005471">
    <property type="entry name" value="Tscrpt_reg_IclR_N"/>
</dbReference>
<protein>
    <submittedName>
        <fullName evidence="6">IclR family transcriptional regulator</fullName>
    </submittedName>
</protein>
<gene>
    <name evidence="6" type="ORF">ACFOYW_01325</name>
</gene>
<dbReference type="InterPro" id="IPR036388">
    <property type="entry name" value="WH-like_DNA-bd_sf"/>
</dbReference>
<keyword evidence="3" id="KW-0804">Transcription</keyword>
<dbReference type="Pfam" id="PF01614">
    <property type="entry name" value="IclR_C"/>
    <property type="match status" value="1"/>
</dbReference>
<reference evidence="7" key="1">
    <citation type="journal article" date="2019" name="Int. J. Syst. Evol. Microbiol.">
        <title>The Global Catalogue of Microorganisms (GCM) 10K type strain sequencing project: providing services to taxonomists for standard genome sequencing and annotation.</title>
        <authorList>
            <consortium name="The Broad Institute Genomics Platform"/>
            <consortium name="The Broad Institute Genome Sequencing Center for Infectious Disease"/>
            <person name="Wu L."/>
            <person name="Ma J."/>
        </authorList>
    </citation>
    <scope>NUCLEOTIDE SEQUENCE [LARGE SCALE GENOMIC DNA]</scope>
    <source>
        <strain evidence="7">CGMCC 1.10363</strain>
    </source>
</reference>
<evidence type="ECO:0000256" key="2">
    <source>
        <dbReference type="ARBA" id="ARBA00023125"/>
    </source>
</evidence>
<dbReference type="SUPFAM" id="SSF46785">
    <property type="entry name" value="Winged helix' DNA-binding domain"/>
    <property type="match status" value="1"/>
</dbReference>